<dbReference type="Gene3D" id="2.60.120.200">
    <property type="match status" value="1"/>
</dbReference>
<dbReference type="AlphaFoldDB" id="A0A9Q0JWY1"/>
<dbReference type="Pfam" id="PF00139">
    <property type="entry name" value="Lectin_legB"/>
    <property type="match status" value="1"/>
</dbReference>
<dbReference type="Proteomes" id="UP001141806">
    <property type="component" value="Unassembled WGS sequence"/>
</dbReference>
<dbReference type="PANTHER" id="PTHR32401">
    <property type="entry name" value="CONCANAVALIN A-LIKE LECTIN FAMILY PROTEIN"/>
    <property type="match status" value="1"/>
</dbReference>
<dbReference type="InterPro" id="IPR001220">
    <property type="entry name" value="Legume_lectin_dom"/>
</dbReference>
<dbReference type="PANTHER" id="PTHR32401:SF48">
    <property type="entry name" value="LEGUME LECTIN DOMAIN-CONTAINING PROTEIN"/>
    <property type="match status" value="1"/>
</dbReference>
<organism evidence="5 6">
    <name type="scientific">Protea cynaroides</name>
    <dbReference type="NCBI Taxonomy" id="273540"/>
    <lineage>
        <taxon>Eukaryota</taxon>
        <taxon>Viridiplantae</taxon>
        <taxon>Streptophyta</taxon>
        <taxon>Embryophyta</taxon>
        <taxon>Tracheophyta</taxon>
        <taxon>Spermatophyta</taxon>
        <taxon>Magnoliopsida</taxon>
        <taxon>Proteales</taxon>
        <taxon>Proteaceae</taxon>
        <taxon>Protea</taxon>
    </lineage>
</organism>
<dbReference type="SUPFAM" id="SSF49899">
    <property type="entry name" value="Concanavalin A-like lectins/glucanases"/>
    <property type="match status" value="1"/>
</dbReference>
<protein>
    <recommendedName>
        <fullName evidence="4">Legume lectin domain-containing protein</fullName>
    </recommendedName>
</protein>
<evidence type="ECO:0000256" key="2">
    <source>
        <dbReference type="ARBA" id="ARBA00022734"/>
    </source>
</evidence>
<feature type="domain" description="Legume lectin" evidence="4">
    <location>
        <begin position="4"/>
        <end position="84"/>
    </location>
</feature>
<feature type="region of interest" description="Disordered" evidence="3">
    <location>
        <begin position="89"/>
        <end position="142"/>
    </location>
</feature>
<evidence type="ECO:0000256" key="3">
    <source>
        <dbReference type="SAM" id="MobiDB-lite"/>
    </source>
</evidence>
<feature type="compositionally biased region" description="Low complexity" evidence="3">
    <location>
        <begin position="89"/>
        <end position="102"/>
    </location>
</feature>
<accession>A0A9Q0JWY1</accession>
<keyword evidence="2" id="KW-0430">Lectin</keyword>
<proteinExistence type="inferred from homology"/>
<reference evidence="5" key="1">
    <citation type="journal article" date="2023" name="Plant J.">
        <title>The genome of the king protea, Protea cynaroides.</title>
        <authorList>
            <person name="Chang J."/>
            <person name="Duong T.A."/>
            <person name="Schoeman C."/>
            <person name="Ma X."/>
            <person name="Roodt D."/>
            <person name="Barker N."/>
            <person name="Li Z."/>
            <person name="Van de Peer Y."/>
            <person name="Mizrachi E."/>
        </authorList>
    </citation>
    <scope>NUCLEOTIDE SEQUENCE</scope>
    <source>
        <tissue evidence="5">Young leaves</tissue>
    </source>
</reference>
<comment type="caution">
    <text evidence="5">The sequence shown here is derived from an EMBL/GenBank/DDBJ whole genome shotgun (WGS) entry which is preliminary data.</text>
</comment>
<evidence type="ECO:0000313" key="6">
    <source>
        <dbReference type="Proteomes" id="UP001141806"/>
    </source>
</evidence>
<dbReference type="EMBL" id="JAMYWD010000011">
    <property type="protein sequence ID" value="KAJ4954841.1"/>
    <property type="molecule type" value="Genomic_DNA"/>
</dbReference>
<sequence>MQLEVDLKSGYLVNAWLDYDGSTGLFNVSVSNSNLRPADPLLSFHLNLDLSVQDFMFMGFSASTQGSTEVHSLEWWSFNSSFSGSSLSSPSGSISPQPTPISFSPMVNSSDLPPPTPAPSGSVSNSSKPEKTSKSSSCDNQLCKQRPGAVAGVVTTGAFFSSHFRWDSHLGCGNRLT</sequence>
<evidence type="ECO:0000256" key="1">
    <source>
        <dbReference type="ARBA" id="ARBA00007606"/>
    </source>
</evidence>
<gene>
    <name evidence="5" type="ORF">NE237_011624</name>
</gene>
<dbReference type="GO" id="GO:0030246">
    <property type="term" value="F:carbohydrate binding"/>
    <property type="evidence" value="ECO:0007669"/>
    <property type="project" value="UniProtKB-KW"/>
</dbReference>
<name>A0A9Q0JWY1_9MAGN</name>
<evidence type="ECO:0000259" key="4">
    <source>
        <dbReference type="Pfam" id="PF00139"/>
    </source>
</evidence>
<keyword evidence="6" id="KW-1185">Reference proteome</keyword>
<evidence type="ECO:0000313" key="5">
    <source>
        <dbReference type="EMBL" id="KAJ4954841.1"/>
    </source>
</evidence>
<comment type="similarity">
    <text evidence="1">Belongs to the leguminous lectin family.</text>
</comment>
<dbReference type="OrthoDB" id="2019747at2759"/>
<dbReference type="InterPro" id="IPR013320">
    <property type="entry name" value="ConA-like_dom_sf"/>
</dbReference>
<dbReference type="InterPro" id="IPR050258">
    <property type="entry name" value="Leguminous_Lectin"/>
</dbReference>